<reference evidence="3 4" key="2">
    <citation type="journal article" date="2008" name="Nature">
        <title>The Phaeodactylum genome reveals the evolutionary history of diatom genomes.</title>
        <authorList>
            <person name="Bowler C."/>
            <person name="Allen A.E."/>
            <person name="Badger J.H."/>
            <person name="Grimwood J."/>
            <person name="Jabbari K."/>
            <person name="Kuo A."/>
            <person name="Maheswari U."/>
            <person name="Martens C."/>
            <person name="Maumus F."/>
            <person name="Otillar R.P."/>
            <person name="Rayko E."/>
            <person name="Salamov A."/>
            <person name="Vandepoele K."/>
            <person name="Beszteri B."/>
            <person name="Gruber A."/>
            <person name="Heijde M."/>
            <person name="Katinka M."/>
            <person name="Mock T."/>
            <person name="Valentin K."/>
            <person name="Verret F."/>
            <person name="Berges J.A."/>
            <person name="Brownlee C."/>
            <person name="Cadoret J.P."/>
            <person name="Chiovitti A."/>
            <person name="Choi C.J."/>
            <person name="Coesel S."/>
            <person name="De Martino A."/>
            <person name="Detter J.C."/>
            <person name="Durkin C."/>
            <person name="Falciatore A."/>
            <person name="Fournet J."/>
            <person name="Haruta M."/>
            <person name="Huysman M.J."/>
            <person name="Jenkins B.D."/>
            <person name="Jiroutova K."/>
            <person name="Jorgensen R.E."/>
            <person name="Joubert Y."/>
            <person name="Kaplan A."/>
            <person name="Kroger N."/>
            <person name="Kroth P.G."/>
            <person name="La Roche J."/>
            <person name="Lindquist E."/>
            <person name="Lommer M."/>
            <person name="Martin-Jezequel V."/>
            <person name="Lopez P.J."/>
            <person name="Lucas S."/>
            <person name="Mangogna M."/>
            <person name="McGinnis K."/>
            <person name="Medlin L.K."/>
            <person name="Montsant A."/>
            <person name="Oudot-Le Secq M.P."/>
            <person name="Napoli C."/>
            <person name="Obornik M."/>
            <person name="Parker M.S."/>
            <person name="Petit J.L."/>
            <person name="Porcel B.M."/>
            <person name="Poulsen N."/>
            <person name="Robison M."/>
            <person name="Rychlewski L."/>
            <person name="Rynearson T.A."/>
            <person name="Schmutz J."/>
            <person name="Shapiro H."/>
            <person name="Siaut M."/>
            <person name="Stanley M."/>
            <person name="Sussman M.R."/>
            <person name="Taylor A.R."/>
            <person name="Vardi A."/>
            <person name="von Dassow P."/>
            <person name="Vyverman W."/>
            <person name="Willis A."/>
            <person name="Wyrwicz L.S."/>
            <person name="Rokhsar D.S."/>
            <person name="Weissenbach J."/>
            <person name="Armbrust E.V."/>
            <person name="Green B.R."/>
            <person name="Van de Peer Y."/>
            <person name="Grigoriev I.V."/>
        </authorList>
    </citation>
    <scope>NUCLEOTIDE SEQUENCE [LARGE SCALE GENOMIC DNA]</scope>
    <source>
        <strain evidence="3 4">CCMP1335</strain>
    </source>
</reference>
<dbReference type="KEGG" id="tps:THAPS_7200"/>
<dbReference type="EMBL" id="CP001160">
    <property type="protein sequence ID" value="ACI65012.1"/>
    <property type="molecule type" value="Genomic_DNA"/>
</dbReference>
<dbReference type="GO" id="GO:0005634">
    <property type="term" value="C:nucleus"/>
    <property type="evidence" value="ECO:0000318"/>
    <property type="project" value="GO_Central"/>
</dbReference>
<dbReference type="Gene3D" id="1.10.30.10">
    <property type="entry name" value="High mobility group box domain"/>
    <property type="match status" value="1"/>
</dbReference>
<dbReference type="InParanoid" id="B5YNM2"/>
<feature type="region of interest" description="Disordered" evidence="2">
    <location>
        <begin position="348"/>
        <end position="374"/>
    </location>
</feature>
<dbReference type="GeneID" id="7447154"/>
<feature type="compositionally biased region" description="Basic and acidic residues" evidence="2">
    <location>
        <begin position="348"/>
        <end position="367"/>
    </location>
</feature>
<evidence type="ECO:0000313" key="4">
    <source>
        <dbReference type="Proteomes" id="UP000001449"/>
    </source>
</evidence>
<proteinExistence type="predicted"/>
<dbReference type="RefSeq" id="XP_002296295.1">
    <property type="nucleotide sequence ID" value="XM_002296259.1"/>
</dbReference>
<evidence type="ECO:0000256" key="2">
    <source>
        <dbReference type="SAM" id="MobiDB-lite"/>
    </source>
</evidence>
<gene>
    <name evidence="3" type="ORF">THAPS_7200</name>
</gene>
<keyword evidence="1" id="KW-0238">DNA-binding</keyword>
<evidence type="ECO:0000313" key="3">
    <source>
        <dbReference type="EMBL" id="ACI65012.1"/>
    </source>
</evidence>
<accession>B5YNM2</accession>
<organism evidence="3 4">
    <name type="scientific">Thalassiosira pseudonana</name>
    <name type="common">Marine diatom</name>
    <name type="synonym">Cyclotella nana</name>
    <dbReference type="NCBI Taxonomy" id="35128"/>
    <lineage>
        <taxon>Eukaryota</taxon>
        <taxon>Sar</taxon>
        <taxon>Stramenopiles</taxon>
        <taxon>Ochrophyta</taxon>
        <taxon>Bacillariophyta</taxon>
        <taxon>Coscinodiscophyceae</taxon>
        <taxon>Thalassiosirophycidae</taxon>
        <taxon>Thalassiosirales</taxon>
        <taxon>Thalassiosiraceae</taxon>
        <taxon>Thalassiosira</taxon>
    </lineage>
</organism>
<dbReference type="GO" id="GO:0003677">
    <property type="term" value="F:DNA binding"/>
    <property type="evidence" value="ECO:0007669"/>
    <property type="project" value="UniProtKB-KW"/>
</dbReference>
<dbReference type="eggNOG" id="ENOG502QZ7Y">
    <property type="taxonomic scope" value="Eukaryota"/>
</dbReference>
<sequence>MTSRRNNDDPRRAKRPLTPYNLFFRYKRIKILQSVAEGKDDKESIDRILNTTPGLENFQPDEIASLCQRSDRTVDEIRRDVIIKELEGNLMPNEDKKRRHRKLHGTLPFVEMGKTMYSKWKDVDDFSKRVFSFLSEQGREECYKKLSRYKTGYCNEKSDTNSANTNAIDTDDRNITPRQAMQHQTQEAAAHAKSIFVSPENEGKSQFPPSMRGLVAPTQCIPCPPDYNYSSAQNSNPHVHDRYSSAAAYYTAGYSSAVEDVRNMNQGYNQRYPNPLLSSTYQCESRRPTMPSYTDYPQDISARGSASASGIGLNYFSRIAGTTAASSSSYPIPPPPPFTDAMRNISERFRRRDDVPMERRRDRRVDSGDNDNIT</sequence>
<dbReference type="HOGENOM" id="CLU_740807_0_0_1"/>
<keyword evidence="4" id="KW-1185">Reference proteome</keyword>
<protein>
    <recommendedName>
        <fullName evidence="5">HMG box domain-containing protein</fullName>
    </recommendedName>
</protein>
<dbReference type="PANTHER" id="PTHR48112:SF15">
    <property type="entry name" value="HMG BOX DOMAIN-CONTAINING PROTEIN"/>
    <property type="match status" value="1"/>
</dbReference>
<name>B5YNM2_THAPS</name>
<dbReference type="Proteomes" id="UP000001449">
    <property type="component" value="Chromosome 7"/>
</dbReference>
<dbReference type="InterPro" id="IPR036910">
    <property type="entry name" value="HMG_box_dom_sf"/>
</dbReference>
<reference evidence="3 4" key="1">
    <citation type="journal article" date="2004" name="Science">
        <title>The genome of the diatom Thalassiosira pseudonana: ecology, evolution, and metabolism.</title>
        <authorList>
            <person name="Armbrust E.V."/>
            <person name="Berges J.A."/>
            <person name="Bowler C."/>
            <person name="Green B.R."/>
            <person name="Martinez D."/>
            <person name="Putnam N.H."/>
            <person name="Zhou S."/>
            <person name="Allen A.E."/>
            <person name="Apt K.E."/>
            <person name="Bechner M."/>
            <person name="Brzezinski M.A."/>
            <person name="Chaal B.K."/>
            <person name="Chiovitti A."/>
            <person name="Davis A.K."/>
            <person name="Demarest M.S."/>
            <person name="Detter J.C."/>
            <person name="Glavina T."/>
            <person name="Goodstein D."/>
            <person name="Hadi M.Z."/>
            <person name="Hellsten U."/>
            <person name="Hildebrand M."/>
            <person name="Jenkins B.D."/>
            <person name="Jurka J."/>
            <person name="Kapitonov V.V."/>
            <person name="Kroger N."/>
            <person name="Lau W.W."/>
            <person name="Lane T.W."/>
            <person name="Larimer F.W."/>
            <person name="Lippmeier J.C."/>
            <person name="Lucas S."/>
            <person name="Medina M."/>
            <person name="Montsant A."/>
            <person name="Obornik M."/>
            <person name="Parker M.S."/>
            <person name="Palenik B."/>
            <person name="Pazour G.J."/>
            <person name="Richardson P.M."/>
            <person name="Rynearson T.A."/>
            <person name="Saito M.A."/>
            <person name="Schwartz D.C."/>
            <person name="Thamatrakoln K."/>
            <person name="Valentin K."/>
            <person name="Vardi A."/>
            <person name="Wilkerson F.P."/>
            <person name="Rokhsar D.S."/>
        </authorList>
    </citation>
    <scope>NUCLEOTIDE SEQUENCE [LARGE SCALE GENOMIC DNA]</scope>
    <source>
        <strain evidence="3 4">CCMP1335</strain>
    </source>
</reference>
<dbReference type="AlphaFoldDB" id="B5YNM2"/>
<evidence type="ECO:0008006" key="5">
    <source>
        <dbReference type="Google" id="ProtNLM"/>
    </source>
</evidence>
<dbReference type="PANTHER" id="PTHR48112">
    <property type="entry name" value="HIGH MOBILITY GROUP PROTEIN DSP1"/>
    <property type="match status" value="1"/>
</dbReference>
<dbReference type="PaxDb" id="35128-Thaps7200"/>
<dbReference type="InterPro" id="IPR050342">
    <property type="entry name" value="HMGB"/>
</dbReference>
<evidence type="ECO:0000256" key="1">
    <source>
        <dbReference type="ARBA" id="ARBA00023125"/>
    </source>
</evidence>